<accession>G2QDV5</accession>
<dbReference type="VEuPathDB" id="FungiDB:MYCTH_2303861"/>
<protein>
    <recommendedName>
        <fullName evidence="5">Protein kinase domain-containing protein</fullName>
    </recommendedName>
</protein>
<dbReference type="OrthoDB" id="74764at2759"/>
<comment type="similarity">
    <text evidence="4">Belongs to the protein kinase superfamily.</text>
</comment>
<dbReference type="Gene3D" id="1.10.510.10">
    <property type="entry name" value="Transferase(Phosphotransferase) domain 1"/>
    <property type="match status" value="1"/>
</dbReference>
<dbReference type="InterPro" id="IPR000719">
    <property type="entry name" value="Prot_kinase_dom"/>
</dbReference>
<dbReference type="KEGG" id="mtm:MYCTH_2303861"/>
<reference evidence="6 7" key="1">
    <citation type="journal article" date="2011" name="Nat. Biotechnol.">
        <title>Comparative genomic analysis of the thermophilic biomass-degrading fungi Myceliophthora thermophila and Thielavia terrestris.</title>
        <authorList>
            <person name="Berka R.M."/>
            <person name="Grigoriev I.V."/>
            <person name="Otillar R."/>
            <person name="Salamov A."/>
            <person name="Grimwood J."/>
            <person name="Reid I."/>
            <person name="Ishmael N."/>
            <person name="John T."/>
            <person name="Darmond C."/>
            <person name="Moisan M.-C."/>
            <person name="Henrissat B."/>
            <person name="Coutinho P.M."/>
            <person name="Lombard V."/>
            <person name="Natvig D.O."/>
            <person name="Lindquist E."/>
            <person name="Schmutz J."/>
            <person name="Lucas S."/>
            <person name="Harris P."/>
            <person name="Powlowski J."/>
            <person name="Bellemare A."/>
            <person name="Taylor D."/>
            <person name="Butler G."/>
            <person name="de Vries R.P."/>
            <person name="Allijn I.E."/>
            <person name="van den Brink J."/>
            <person name="Ushinsky S."/>
            <person name="Storms R."/>
            <person name="Powell A.J."/>
            <person name="Paulsen I.T."/>
            <person name="Elbourne L.D.H."/>
            <person name="Baker S.E."/>
            <person name="Magnuson J."/>
            <person name="LaBoissiere S."/>
            <person name="Clutterbuck A.J."/>
            <person name="Martinez D."/>
            <person name="Wogulis M."/>
            <person name="de Leon A.L."/>
            <person name="Rey M.W."/>
            <person name="Tsang A."/>
        </authorList>
    </citation>
    <scope>NUCLEOTIDE SEQUENCE [LARGE SCALE GENOMIC DNA]</scope>
    <source>
        <strain evidence="7">ATCC 42464 / BCRC 31852 / DSM 1799</strain>
    </source>
</reference>
<evidence type="ECO:0000256" key="2">
    <source>
        <dbReference type="ARBA" id="ARBA00022840"/>
    </source>
</evidence>
<keyword evidence="2 3" id="KW-0067">ATP-binding</keyword>
<dbReference type="AlphaFoldDB" id="G2QDV5"/>
<dbReference type="PROSITE" id="PS00107">
    <property type="entry name" value="PROTEIN_KINASE_ATP"/>
    <property type="match status" value="1"/>
</dbReference>
<evidence type="ECO:0000259" key="5">
    <source>
        <dbReference type="PROSITE" id="PS50011"/>
    </source>
</evidence>
<keyword evidence="4" id="KW-0418">Kinase</keyword>
<dbReference type="RefSeq" id="XP_003662809.1">
    <property type="nucleotide sequence ID" value="XM_003662761.1"/>
</dbReference>
<keyword evidence="7" id="KW-1185">Reference proteome</keyword>
<dbReference type="GO" id="GO:0004674">
    <property type="term" value="F:protein serine/threonine kinase activity"/>
    <property type="evidence" value="ECO:0007669"/>
    <property type="project" value="UniProtKB-KW"/>
</dbReference>
<feature type="binding site" evidence="3">
    <location>
        <position position="28"/>
    </location>
    <ligand>
        <name>ATP</name>
        <dbReference type="ChEBI" id="CHEBI:30616"/>
    </ligand>
</feature>
<dbReference type="SMART" id="SM00220">
    <property type="entry name" value="S_TKc"/>
    <property type="match status" value="1"/>
</dbReference>
<dbReference type="InterPro" id="IPR011009">
    <property type="entry name" value="Kinase-like_dom_sf"/>
</dbReference>
<evidence type="ECO:0000256" key="1">
    <source>
        <dbReference type="ARBA" id="ARBA00022741"/>
    </source>
</evidence>
<dbReference type="STRING" id="573729.G2QDV5"/>
<dbReference type="Proteomes" id="UP000007322">
    <property type="component" value="Chromosome 3"/>
</dbReference>
<keyword evidence="1 3" id="KW-0547">Nucleotide-binding</keyword>
<dbReference type="HOGENOM" id="CLU_000288_63_0_1"/>
<dbReference type="SUPFAM" id="SSF56112">
    <property type="entry name" value="Protein kinase-like (PK-like)"/>
    <property type="match status" value="1"/>
</dbReference>
<dbReference type="PANTHER" id="PTHR24347">
    <property type="entry name" value="SERINE/THREONINE-PROTEIN KINASE"/>
    <property type="match status" value="1"/>
</dbReference>
<proteinExistence type="inferred from homology"/>
<gene>
    <name evidence="6" type="ORF">MYCTH_2303861</name>
</gene>
<dbReference type="GeneID" id="11507435"/>
<evidence type="ECO:0000313" key="7">
    <source>
        <dbReference type="Proteomes" id="UP000007322"/>
    </source>
</evidence>
<evidence type="ECO:0000256" key="4">
    <source>
        <dbReference type="RuleBase" id="RU000304"/>
    </source>
</evidence>
<feature type="domain" description="Protein kinase" evidence="5">
    <location>
        <begin position="1"/>
        <end position="169"/>
    </location>
</feature>
<organism evidence="6 7">
    <name type="scientific">Thermothelomyces thermophilus (strain ATCC 42464 / BCRC 31852 / DSM 1799)</name>
    <name type="common">Sporotrichum thermophile</name>
    <dbReference type="NCBI Taxonomy" id="573729"/>
    <lineage>
        <taxon>Eukaryota</taxon>
        <taxon>Fungi</taxon>
        <taxon>Dikarya</taxon>
        <taxon>Ascomycota</taxon>
        <taxon>Pezizomycotina</taxon>
        <taxon>Sordariomycetes</taxon>
        <taxon>Sordariomycetidae</taxon>
        <taxon>Sordariales</taxon>
        <taxon>Chaetomiaceae</taxon>
        <taxon>Thermothelomyces</taxon>
    </lineage>
</organism>
<sequence>MDRTIGNGGHAVVFLATELETGKHVVCKVHDIGRHSRTSKEVERIRQEASLLSTLDHPNILSIRAAFETEQTIYVITELATGGDIFSLLLRYQTLGEWVIRSIIRQVLRGVAYIHSKGVAHRDIKPENILCGVTPQVPYRIMLSDFGDSGICGFGRLKSAVGTRFYRPP</sequence>
<dbReference type="OMA" id="IKIAGNW"/>
<dbReference type="PROSITE" id="PS50011">
    <property type="entry name" value="PROTEIN_KINASE_DOM"/>
    <property type="match status" value="1"/>
</dbReference>
<name>G2QDV5_THET4</name>
<evidence type="ECO:0000256" key="3">
    <source>
        <dbReference type="PROSITE-ProRule" id="PRU10141"/>
    </source>
</evidence>
<evidence type="ECO:0000313" key="6">
    <source>
        <dbReference type="EMBL" id="AEO57564.1"/>
    </source>
</evidence>
<dbReference type="InParanoid" id="G2QDV5"/>
<keyword evidence="4" id="KW-0808">Transferase</keyword>
<dbReference type="InterPro" id="IPR017441">
    <property type="entry name" value="Protein_kinase_ATP_BS"/>
</dbReference>
<dbReference type="InterPro" id="IPR008271">
    <property type="entry name" value="Ser/Thr_kinase_AS"/>
</dbReference>
<dbReference type="GO" id="GO:0005524">
    <property type="term" value="F:ATP binding"/>
    <property type="evidence" value="ECO:0007669"/>
    <property type="project" value="UniProtKB-UniRule"/>
</dbReference>
<keyword evidence="4" id="KW-0723">Serine/threonine-protein kinase</keyword>
<dbReference type="Pfam" id="PF00069">
    <property type="entry name" value="Pkinase"/>
    <property type="match status" value="1"/>
</dbReference>
<dbReference type="EMBL" id="CP003004">
    <property type="protein sequence ID" value="AEO57564.1"/>
    <property type="molecule type" value="Genomic_DNA"/>
</dbReference>
<dbReference type="PROSITE" id="PS00108">
    <property type="entry name" value="PROTEIN_KINASE_ST"/>
    <property type="match status" value="1"/>
</dbReference>
<dbReference type="eggNOG" id="KOG0032">
    <property type="taxonomic scope" value="Eukaryota"/>
</dbReference>